<evidence type="ECO:0000256" key="1">
    <source>
        <dbReference type="ARBA" id="ARBA00001971"/>
    </source>
</evidence>
<keyword evidence="12" id="KW-0472">Membrane</keyword>
<dbReference type="GO" id="GO:0020037">
    <property type="term" value="F:heme binding"/>
    <property type="evidence" value="ECO:0007669"/>
    <property type="project" value="InterPro"/>
</dbReference>
<evidence type="ECO:0000256" key="7">
    <source>
        <dbReference type="ARBA" id="ARBA00022824"/>
    </source>
</evidence>
<name>A0AAV0W7E6_9HEMI</name>
<keyword evidence="7" id="KW-0256">Endoplasmic reticulum</keyword>
<evidence type="ECO:0000256" key="5">
    <source>
        <dbReference type="ARBA" id="ARBA00022617"/>
    </source>
</evidence>
<dbReference type="InterPro" id="IPR036396">
    <property type="entry name" value="Cyt_P450_sf"/>
</dbReference>
<dbReference type="GO" id="GO:0016705">
    <property type="term" value="F:oxidoreductase activity, acting on paired donors, with incorporation or reduction of molecular oxygen"/>
    <property type="evidence" value="ECO:0007669"/>
    <property type="project" value="InterPro"/>
</dbReference>
<comment type="subcellular location">
    <subcellularLocation>
        <location evidence="3">Endoplasmic reticulum membrane</location>
    </subcellularLocation>
    <subcellularLocation>
        <location evidence="2">Microsome membrane</location>
    </subcellularLocation>
</comment>
<evidence type="ECO:0000256" key="3">
    <source>
        <dbReference type="ARBA" id="ARBA00004586"/>
    </source>
</evidence>
<comment type="similarity">
    <text evidence="4">Belongs to the cytochrome P450 family.</text>
</comment>
<protein>
    <recommendedName>
        <fullName evidence="15">Cytochrome P450</fullName>
    </recommendedName>
</protein>
<keyword evidence="9" id="KW-0560">Oxidoreductase</keyword>
<organism evidence="13 14">
    <name type="scientific">Macrosiphum euphorbiae</name>
    <name type="common">potato aphid</name>
    <dbReference type="NCBI Taxonomy" id="13131"/>
    <lineage>
        <taxon>Eukaryota</taxon>
        <taxon>Metazoa</taxon>
        <taxon>Ecdysozoa</taxon>
        <taxon>Arthropoda</taxon>
        <taxon>Hexapoda</taxon>
        <taxon>Insecta</taxon>
        <taxon>Pterygota</taxon>
        <taxon>Neoptera</taxon>
        <taxon>Paraneoptera</taxon>
        <taxon>Hemiptera</taxon>
        <taxon>Sternorrhyncha</taxon>
        <taxon>Aphidomorpha</taxon>
        <taxon>Aphidoidea</taxon>
        <taxon>Aphididae</taxon>
        <taxon>Macrosiphini</taxon>
        <taxon>Macrosiphum</taxon>
    </lineage>
</organism>
<evidence type="ECO:0000313" key="14">
    <source>
        <dbReference type="Proteomes" id="UP001160148"/>
    </source>
</evidence>
<evidence type="ECO:0000256" key="2">
    <source>
        <dbReference type="ARBA" id="ARBA00004524"/>
    </source>
</evidence>
<dbReference type="GO" id="GO:0005506">
    <property type="term" value="F:iron ion binding"/>
    <property type="evidence" value="ECO:0007669"/>
    <property type="project" value="InterPro"/>
</dbReference>
<reference evidence="13 14" key="1">
    <citation type="submission" date="2023-01" db="EMBL/GenBank/DDBJ databases">
        <authorList>
            <person name="Whitehead M."/>
        </authorList>
    </citation>
    <scope>NUCLEOTIDE SEQUENCE [LARGE SCALE GENOMIC DNA]</scope>
</reference>
<evidence type="ECO:0000256" key="6">
    <source>
        <dbReference type="ARBA" id="ARBA00022723"/>
    </source>
</evidence>
<dbReference type="PANTHER" id="PTHR24292:SF54">
    <property type="entry name" value="CYP9F3-RELATED"/>
    <property type="match status" value="1"/>
</dbReference>
<evidence type="ECO:0000256" key="8">
    <source>
        <dbReference type="ARBA" id="ARBA00022848"/>
    </source>
</evidence>
<dbReference type="EMBL" id="CARXXK010000001">
    <property type="protein sequence ID" value="CAI6351596.1"/>
    <property type="molecule type" value="Genomic_DNA"/>
</dbReference>
<dbReference type="Gene3D" id="1.10.630.10">
    <property type="entry name" value="Cytochrome P450"/>
    <property type="match status" value="1"/>
</dbReference>
<evidence type="ECO:0008006" key="15">
    <source>
        <dbReference type="Google" id="ProtNLM"/>
    </source>
</evidence>
<evidence type="ECO:0000256" key="10">
    <source>
        <dbReference type="ARBA" id="ARBA00023004"/>
    </source>
</evidence>
<dbReference type="PANTHER" id="PTHR24292">
    <property type="entry name" value="CYTOCHROME P450"/>
    <property type="match status" value="1"/>
</dbReference>
<keyword evidence="8" id="KW-0492">Microsome</keyword>
<evidence type="ECO:0000313" key="13">
    <source>
        <dbReference type="EMBL" id="CAI6351596.1"/>
    </source>
</evidence>
<keyword evidence="10" id="KW-0408">Iron</keyword>
<proteinExistence type="inferred from homology"/>
<keyword evidence="5" id="KW-0349">Heme</keyword>
<dbReference type="GO" id="GO:0004497">
    <property type="term" value="F:monooxygenase activity"/>
    <property type="evidence" value="ECO:0007669"/>
    <property type="project" value="UniProtKB-KW"/>
</dbReference>
<dbReference type="Proteomes" id="UP001160148">
    <property type="component" value="Unassembled WGS sequence"/>
</dbReference>
<sequence>MISCLIDFLLGTPAHRGHRTRGVRLLLYYQHDKRRKLKVPHDPPWPLVGNTLKTMTLIEHQLATIDGINKRFAGEKYCGAYQQYILIKDFSNFVDRGFHKDPALNIIAKGLFFMEGPEWKVMRQKLSPGFTSGNLKLAHNQIAECSDELSS</sequence>
<keyword evidence="11" id="KW-0503">Monooxygenase</keyword>
<dbReference type="AlphaFoldDB" id="A0AAV0W7E6"/>
<gene>
    <name evidence="13" type="ORF">MEUPH1_LOCUS7926</name>
</gene>
<comment type="caution">
    <text evidence="13">The sequence shown here is derived from an EMBL/GenBank/DDBJ whole genome shotgun (WGS) entry which is preliminary data.</text>
</comment>
<keyword evidence="14" id="KW-1185">Reference proteome</keyword>
<keyword evidence="6" id="KW-0479">Metal-binding</keyword>
<evidence type="ECO:0000256" key="9">
    <source>
        <dbReference type="ARBA" id="ARBA00023002"/>
    </source>
</evidence>
<evidence type="ECO:0000256" key="12">
    <source>
        <dbReference type="ARBA" id="ARBA00023136"/>
    </source>
</evidence>
<dbReference type="SUPFAM" id="SSF48264">
    <property type="entry name" value="Cytochrome P450"/>
    <property type="match status" value="1"/>
</dbReference>
<accession>A0AAV0W7E6</accession>
<dbReference type="InterPro" id="IPR050476">
    <property type="entry name" value="Insect_CytP450_Detox"/>
</dbReference>
<comment type="cofactor">
    <cofactor evidence="1">
        <name>heme</name>
        <dbReference type="ChEBI" id="CHEBI:30413"/>
    </cofactor>
</comment>
<evidence type="ECO:0000256" key="11">
    <source>
        <dbReference type="ARBA" id="ARBA00023033"/>
    </source>
</evidence>
<dbReference type="GO" id="GO:0005789">
    <property type="term" value="C:endoplasmic reticulum membrane"/>
    <property type="evidence" value="ECO:0007669"/>
    <property type="project" value="UniProtKB-SubCell"/>
</dbReference>
<evidence type="ECO:0000256" key="4">
    <source>
        <dbReference type="ARBA" id="ARBA00010617"/>
    </source>
</evidence>